<evidence type="ECO:0000313" key="6">
    <source>
        <dbReference type="Proteomes" id="UP000048926"/>
    </source>
</evidence>
<dbReference type="PANTHER" id="PTHR43649">
    <property type="entry name" value="ARABINOSE-BINDING PROTEIN-RELATED"/>
    <property type="match status" value="1"/>
</dbReference>
<sequence length="456" mass="50497">MSILVSKLRQSTAAAVLALTTAAFAGDALAKDLTITVWAGGSNDSDVYRLDAIEMAADILSREYAIAGEDLNITVEKKRDFAGWEEFKQAVTLAAEAGSAPNIVVTSHLDIAPWSQSGLIVPVEDYVDMDTWPINNIYENLLDITTYNGVVYGLPQDAESRPFFFWRETMKKIGYTDEEIDALPAKVEAGEYTLQNVLEDAKKAVDMEIVEEGYGFYPRVSNGPDYAQFYQSFGGELMDSETGKLILDKQAMTDFYQFFVDAVEAKVTRKNHIGTEWDQWYAEVASGKAALWHGGTWHYARYTGKEGLDDFFGNIQFSLIPAGNENGQANTITHPLAYLLTKQDDEDDIEIAAQLIKIASEPRINTLHAIKSAHLGIAREQSNIELYANDRWAAEATRRLLPHANAQPNNPNYGKFSEIMFKGLETAWTGTKSPADAVAEVEAEMTAVLGDDLIVR</sequence>
<dbReference type="RefSeq" id="WP_022998939.1">
    <property type="nucleotide sequence ID" value="NZ_CP045617.1"/>
</dbReference>
<dbReference type="STRING" id="187304.B0E33_08690"/>
<organism evidence="5 6">
    <name type="scientific">Roseibium aggregatum</name>
    <dbReference type="NCBI Taxonomy" id="187304"/>
    <lineage>
        <taxon>Bacteria</taxon>
        <taxon>Pseudomonadati</taxon>
        <taxon>Pseudomonadota</taxon>
        <taxon>Alphaproteobacteria</taxon>
        <taxon>Hyphomicrobiales</taxon>
        <taxon>Stappiaceae</taxon>
        <taxon>Roseibium</taxon>
    </lineage>
</organism>
<dbReference type="AlphaFoldDB" id="A0A0M6Y4J8"/>
<dbReference type="PANTHER" id="PTHR43649:SF11">
    <property type="entry name" value="ABC TRANSPORTER SUBSTRATE-BINDING PROTEIN YESO-RELATED"/>
    <property type="match status" value="1"/>
</dbReference>
<protein>
    <submittedName>
        <fullName evidence="5">Maltose ABC transporter periplasmic protein</fullName>
    </submittedName>
</protein>
<feature type="chain" id="PRO_5005807457" evidence="4">
    <location>
        <begin position="26"/>
        <end position="456"/>
    </location>
</feature>
<name>A0A0M6Y4J8_9HYPH</name>
<reference evidence="6" key="1">
    <citation type="submission" date="2015-07" db="EMBL/GenBank/DDBJ databases">
        <authorList>
            <person name="Rodrigo-Torres Lidia"/>
            <person name="Arahal R.David."/>
        </authorList>
    </citation>
    <scope>NUCLEOTIDE SEQUENCE [LARGE SCALE GENOMIC DNA]</scope>
    <source>
        <strain evidence="6">CECT 4801</strain>
    </source>
</reference>
<evidence type="ECO:0000256" key="1">
    <source>
        <dbReference type="ARBA" id="ARBA00004418"/>
    </source>
</evidence>
<keyword evidence="3" id="KW-0574">Periplasm</keyword>
<comment type="similarity">
    <text evidence="2">Belongs to the bacterial solute-binding protein 1 family.</text>
</comment>
<keyword evidence="6" id="KW-1185">Reference proteome</keyword>
<evidence type="ECO:0000256" key="3">
    <source>
        <dbReference type="ARBA" id="ARBA00022764"/>
    </source>
</evidence>
<dbReference type="Pfam" id="PF01547">
    <property type="entry name" value="SBP_bac_1"/>
    <property type="match status" value="1"/>
</dbReference>
<comment type="subcellular location">
    <subcellularLocation>
        <location evidence="1">Periplasm</location>
    </subcellularLocation>
</comment>
<evidence type="ECO:0000256" key="2">
    <source>
        <dbReference type="ARBA" id="ARBA00008520"/>
    </source>
</evidence>
<feature type="signal peptide" evidence="4">
    <location>
        <begin position="1"/>
        <end position="25"/>
    </location>
</feature>
<accession>A0A0M6Y4J8</accession>
<evidence type="ECO:0000256" key="4">
    <source>
        <dbReference type="SAM" id="SignalP"/>
    </source>
</evidence>
<dbReference type="Gene3D" id="3.40.190.10">
    <property type="entry name" value="Periplasmic binding protein-like II"/>
    <property type="match status" value="1"/>
</dbReference>
<dbReference type="GO" id="GO:0042597">
    <property type="term" value="C:periplasmic space"/>
    <property type="evidence" value="ECO:0007669"/>
    <property type="project" value="UniProtKB-SubCell"/>
</dbReference>
<dbReference type="OrthoDB" id="6431346at2"/>
<proteinExistence type="inferred from homology"/>
<keyword evidence="4" id="KW-0732">Signal</keyword>
<dbReference type="EMBL" id="CXST01000002">
    <property type="protein sequence ID" value="CTQ44473.1"/>
    <property type="molecule type" value="Genomic_DNA"/>
</dbReference>
<gene>
    <name evidence="5" type="ORF">LAL4801_02917</name>
</gene>
<dbReference type="KEGG" id="lagg:B0E33_08690"/>
<dbReference type="Proteomes" id="UP000048926">
    <property type="component" value="Unassembled WGS sequence"/>
</dbReference>
<dbReference type="SUPFAM" id="SSF53850">
    <property type="entry name" value="Periplasmic binding protein-like II"/>
    <property type="match status" value="1"/>
</dbReference>
<evidence type="ECO:0000313" key="5">
    <source>
        <dbReference type="EMBL" id="CTQ44473.1"/>
    </source>
</evidence>
<dbReference type="InterPro" id="IPR006059">
    <property type="entry name" value="SBP"/>
</dbReference>
<dbReference type="InterPro" id="IPR050490">
    <property type="entry name" value="Bact_solute-bd_prot1"/>
</dbReference>